<accession>A0ABM8M791</accession>
<dbReference type="InterPro" id="IPR038257">
    <property type="entry name" value="CRISPR-assoc_Cas3_HD_sf"/>
</dbReference>
<dbReference type="InterPro" id="IPR027417">
    <property type="entry name" value="P-loop_NTPase"/>
</dbReference>
<dbReference type="EMBL" id="CAHJWF010000093">
    <property type="protein sequence ID" value="CAB5498599.1"/>
    <property type="molecule type" value="Genomic_DNA"/>
</dbReference>
<dbReference type="InterPro" id="IPR048823">
    <property type="entry name" value="Cas3_I-F_Cas2"/>
</dbReference>
<feature type="domain" description="Helicase ATP-binding" evidence="6">
    <location>
        <begin position="398"/>
        <end position="578"/>
    </location>
</feature>
<keyword evidence="5" id="KW-0051">Antiviral defense</keyword>
<feature type="non-terminal residue" evidence="8">
    <location>
        <position position="666"/>
    </location>
</feature>
<evidence type="ECO:0000313" key="9">
    <source>
        <dbReference type="Proteomes" id="UP000626656"/>
    </source>
</evidence>
<dbReference type="InterPro" id="IPR006483">
    <property type="entry name" value="CRISPR-assoc_Cas3_HD"/>
</dbReference>
<dbReference type="InterPro" id="IPR011545">
    <property type="entry name" value="DEAD/DEAH_box_helicase_dom"/>
</dbReference>
<name>A0ABM8M791_9GAMM</name>
<dbReference type="PROSITE" id="PS51643">
    <property type="entry name" value="HD_CAS3"/>
    <property type="match status" value="1"/>
</dbReference>
<protein>
    <submittedName>
        <fullName evidence="8">CRISPR-associated helicase Cas3</fullName>
    </submittedName>
</protein>
<dbReference type="RefSeq" id="WP_202784047.1">
    <property type="nucleotide sequence ID" value="NZ_CAHJWF010000093.1"/>
</dbReference>
<evidence type="ECO:0000313" key="8">
    <source>
        <dbReference type="EMBL" id="CAB5498599.1"/>
    </source>
</evidence>
<evidence type="ECO:0000256" key="3">
    <source>
        <dbReference type="ARBA" id="ARBA00022723"/>
    </source>
</evidence>
<dbReference type="NCBIfam" id="TIGR01596">
    <property type="entry name" value="cas3_HD"/>
    <property type="match status" value="1"/>
</dbReference>
<evidence type="ECO:0000256" key="5">
    <source>
        <dbReference type="ARBA" id="ARBA00023118"/>
    </source>
</evidence>
<keyword evidence="3" id="KW-0479">Metal-binding</keyword>
<dbReference type="InterPro" id="IPR014001">
    <property type="entry name" value="Helicase_ATP-bd"/>
</dbReference>
<dbReference type="SMART" id="SM00487">
    <property type="entry name" value="DEXDc"/>
    <property type="match status" value="1"/>
</dbReference>
<evidence type="ECO:0000259" key="6">
    <source>
        <dbReference type="PROSITE" id="PS51192"/>
    </source>
</evidence>
<comment type="similarity">
    <text evidence="1">In the N-terminal section; belongs to the CRISPR-associated nuclease Cas3-HD family.</text>
</comment>
<keyword evidence="4" id="KW-0378">Hydrolase</keyword>
<dbReference type="Pfam" id="PF00270">
    <property type="entry name" value="DEAD"/>
    <property type="match status" value="1"/>
</dbReference>
<reference evidence="8 9" key="1">
    <citation type="submission" date="2020-05" db="EMBL/GenBank/DDBJ databases">
        <authorList>
            <person name="Petersen J."/>
            <person name="Sayavedra L."/>
        </authorList>
    </citation>
    <scope>NUCLEOTIDE SEQUENCE [LARGE SCALE GENOMIC DNA]</scope>
    <source>
        <strain evidence="8">B azoricus SOX ET2 1586I</strain>
    </source>
</reference>
<gene>
    <name evidence="8" type="ORF">AZO1586I_360</name>
</gene>
<evidence type="ECO:0000256" key="2">
    <source>
        <dbReference type="ARBA" id="ARBA00009046"/>
    </source>
</evidence>
<organism evidence="8 9">
    <name type="scientific">Bathymodiolus thermophilus thioautotrophic gill symbiont</name>
    <dbReference type="NCBI Taxonomy" id="2360"/>
    <lineage>
        <taxon>Bacteria</taxon>
        <taxon>Pseudomonadati</taxon>
        <taxon>Pseudomonadota</taxon>
        <taxon>Gammaproteobacteria</taxon>
        <taxon>sulfur-oxidizing symbionts</taxon>
    </lineage>
</organism>
<dbReference type="Pfam" id="PF21384">
    <property type="entry name" value="Cas3_I-F_Cas2"/>
    <property type="match status" value="1"/>
</dbReference>
<dbReference type="Pfam" id="PF18019">
    <property type="entry name" value="Cas3_HD"/>
    <property type="match status" value="1"/>
</dbReference>
<feature type="domain" description="HD Cas3-type" evidence="7">
    <location>
        <begin position="109"/>
        <end position="290"/>
    </location>
</feature>
<dbReference type="Gene3D" id="3.40.50.300">
    <property type="entry name" value="P-loop containing nucleotide triphosphate hydrolases"/>
    <property type="match status" value="1"/>
</dbReference>
<dbReference type="SUPFAM" id="SSF52540">
    <property type="entry name" value="P-loop containing nucleoside triphosphate hydrolases"/>
    <property type="match status" value="1"/>
</dbReference>
<evidence type="ECO:0000259" key="7">
    <source>
        <dbReference type="PROSITE" id="PS51643"/>
    </source>
</evidence>
<dbReference type="Proteomes" id="UP000626656">
    <property type="component" value="Unassembled WGS sequence"/>
</dbReference>
<dbReference type="Gene3D" id="1.10.3210.30">
    <property type="match status" value="1"/>
</dbReference>
<comment type="caution">
    <text evidence="8">The sequence shown here is derived from an EMBL/GenBank/DDBJ whole genome shotgun (WGS) entry which is preliminary data.</text>
</comment>
<proteinExistence type="inferred from homology"/>
<keyword evidence="9" id="KW-1185">Reference proteome</keyword>
<dbReference type="SUPFAM" id="SSF109604">
    <property type="entry name" value="HD-domain/PDEase-like"/>
    <property type="match status" value="1"/>
</dbReference>
<sequence length="666" mass="76169">MLVTFISECEKKALSRTRRVLDAFANRIGNNTWQTPITEEGLNAVKRLLQKTASKNTAVSCHQLKSRIRTELLWVVGRREKFNNEGIVAVNYTEADKFIGEINMGEIYANTKKQSLDQHLFAVGVVAKELMKTFCTDENLQKAALSAGFWHDIGKLEVQFQNWINRELEKKNLITELPENGVHIEKGPFSWEKYPTHNEVSTLIYELLADDSSLGKIEKKAVKHTIYWHHAKPIRKDDITSLNQVLEKLKDNDLKKLLIQSKEVMESVGNLMGRYFDKNQIKTKSVSDYEDEIDGVKLPEYKTYETSGKLESYKRNIKKNAKENLIRITVITADRMVSSLSCEDLQNYIDNRKLESFAKDSLTQEQELNQHIKVCLEGFEVKYPNSDRNKQQTQAAEELANEEIDIAVLKGPAGCGKTKIALEWALKTSAKQIIWVCPRVAICQSLFNDLSSKEYLPNATIEIHTGEFKYTNKNPDPSENEYFSGDIVLTTIDQIISGITTHRNISNLARFMNATVVFDEFHEYIPMNGFNILFAELIECKKLQQNDETLPSALLVSATPNYYFVKEFLDIAPEDIVGIESFNEKFYEIEFIDYDEIAKDETNALYQKVDKNTFVISNTAITAQKSFINSQADETSILTHSKFTLKDRESIFSSVFDSFSENGTHK</sequence>
<evidence type="ECO:0000256" key="1">
    <source>
        <dbReference type="ARBA" id="ARBA00006847"/>
    </source>
</evidence>
<dbReference type="PROSITE" id="PS51192">
    <property type="entry name" value="HELICASE_ATP_BIND_1"/>
    <property type="match status" value="1"/>
</dbReference>
<evidence type="ECO:0000256" key="4">
    <source>
        <dbReference type="ARBA" id="ARBA00022801"/>
    </source>
</evidence>
<comment type="similarity">
    <text evidence="2">In the central section; belongs to the CRISPR-associated helicase Cas3 family.</text>
</comment>